<dbReference type="EMBL" id="CP043732">
    <property type="protein sequence ID" value="QMU96494.1"/>
    <property type="molecule type" value="Genomic_DNA"/>
</dbReference>
<organism evidence="5 6">
    <name type="scientific">Microbacterium esteraromaticum</name>
    <dbReference type="NCBI Taxonomy" id="57043"/>
    <lineage>
        <taxon>Bacteria</taxon>
        <taxon>Bacillati</taxon>
        <taxon>Actinomycetota</taxon>
        <taxon>Actinomycetes</taxon>
        <taxon>Micrococcales</taxon>
        <taxon>Microbacteriaceae</taxon>
        <taxon>Microbacterium</taxon>
    </lineage>
</organism>
<evidence type="ECO:0000256" key="1">
    <source>
        <dbReference type="ARBA" id="ARBA00005568"/>
    </source>
</evidence>
<dbReference type="GO" id="GO:0016832">
    <property type="term" value="F:aldehyde-lyase activity"/>
    <property type="evidence" value="ECO:0007669"/>
    <property type="project" value="TreeGrafter"/>
</dbReference>
<dbReference type="AlphaFoldDB" id="A0A7D7WFW5"/>
<evidence type="ECO:0000313" key="5">
    <source>
        <dbReference type="EMBL" id="QMU96494.1"/>
    </source>
</evidence>
<dbReference type="InterPro" id="IPR050251">
    <property type="entry name" value="HpcH-HpaI_aldolase"/>
</dbReference>
<evidence type="ECO:0000256" key="3">
    <source>
        <dbReference type="ARBA" id="ARBA00023239"/>
    </source>
</evidence>
<dbReference type="InterPro" id="IPR015813">
    <property type="entry name" value="Pyrv/PenolPyrv_kinase-like_dom"/>
</dbReference>
<name>A0A7D7WFW5_9MICO</name>
<keyword evidence="2" id="KW-0479">Metal-binding</keyword>
<reference evidence="5 6" key="1">
    <citation type="journal article" date="2020" name="Front. Microbiol.">
        <title>Design of Bacterial Strain-Specific qPCR Assays Using NGS Data and Publicly Available Resources and Its Application to Track Biocontrol Strains.</title>
        <authorList>
            <person name="Hernandez I."/>
            <person name="Sant C."/>
            <person name="Martinez R."/>
            <person name="Fernandez C."/>
        </authorList>
    </citation>
    <scope>NUCLEOTIDE SEQUENCE [LARGE SCALE GENOMIC DNA]</scope>
    <source>
        <strain evidence="5 6">B24</strain>
    </source>
</reference>
<gene>
    <name evidence="5" type="ORF">FVO59_04180</name>
</gene>
<keyword evidence="3" id="KW-0456">Lyase</keyword>
<protein>
    <submittedName>
        <fullName evidence="5">4-hydroxy-2-oxovalerate aldolase</fullName>
    </submittedName>
</protein>
<dbReference type="Proteomes" id="UP000515708">
    <property type="component" value="Chromosome"/>
</dbReference>
<dbReference type="GO" id="GO:0005737">
    <property type="term" value="C:cytoplasm"/>
    <property type="evidence" value="ECO:0007669"/>
    <property type="project" value="TreeGrafter"/>
</dbReference>
<dbReference type="InterPro" id="IPR040442">
    <property type="entry name" value="Pyrv_kinase-like_dom_sf"/>
</dbReference>
<dbReference type="PANTHER" id="PTHR30502:SF0">
    <property type="entry name" value="PHOSPHOENOLPYRUVATE CARBOXYLASE FAMILY PROTEIN"/>
    <property type="match status" value="1"/>
</dbReference>
<sequence>MSTRAFAGRIGSETLIGTFAAGGSSAAAELIAGLGFDVVCIDAEHTALDTRDVEDLVRAVEAGGSVPIVRVVESGPDIGRALDSGARGVMVPRVESRAQAEDAVARALYPPTGRRGAGPGRASAYGRDLARYLREANDAIVVMAQIETMLAVERITEIAATPGLDMVFIGPGDLAASLGAAPGSEAHSAAIERIIDGCRACGVPTGIYVSGADEIPELRARGVEFFLIQADLAFMATAAIDAERACRRAVGREDTRTTT</sequence>
<dbReference type="SUPFAM" id="SSF51621">
    <property type="entry name" value="Phosphoenolpyruvate/pyruvate domain"/>
    <property type="match status" value="1"/>
</dbReference>
<evidence type="ECO:0000256" key="2">
    <source>
        <dbReference type="ARBA" id="ARBA00022723"/>
    </source>
</evidence>
<feature type="domain" description="HpcH/HpaI aldolase/citrate lyase" evidence="4">
    <location>
        <begin position="16"/>
        <end position="228"/>
    </location>
</feature>
<dbReference type="GO" id="GO:0046872">
    <property type="term" value="F:metal ion binding"/>
    <property type="evidence" value="ECO:0007669"/>
    <property type="project" value="UniProtKB-KW"/>
</dbReference>
<accession>A0A7D7WFW5</accession>
<dbReference type="InterPro" id="IPR005000">
    <property type="entry name" value="Aldolase/citrate-lyase_domain"/>
</dbReference>
<dbReference type="PANTHER" id="PTHR30502">
    <property type="entry name" value="2-KETO-3-DEOXY-L-RHAMNONATE ALDOLASE"/>
    <property type="match status" value="1"/>
</dbReference>
<dbReference type="RefSeq" id="WP_182254956.1">
    <property type="nucleotide sequence ID" value="NZ_CP043732.1"/>
</dbReference>
<dbReference type="Pfam" id="PF03328">
    <property type="entry name" value="HpcH_HpaI"/>
    <property type="match status" value="1"/>
</dbReference>
<comment type="similarity">
    <text evidence="1">Belongs to the HpcH/HpaI aldolase family.</text>
</comment>
<proteinExistence type="inferred from homology"/>
<evidence type="ECO:0000313" key="6">
    <source>
        <dbReference type="Proteomes" id="UP000515708"/>
    </source>
</evidence>
<dbReference type="Gene3D" id="3.20.20.60">
    <property type="entry name" value="Phosphoenolpyruvate-binding domains"/>
    <property type="match status" value="1"/>
</dbReference>
<evidence type="ECO:0000259" key="4">
    <source>
        <dbReference type="Pfam" id="PF03328"/>
    </source>
</evidence>